<dbReference type="AlphaFoldDB" id="I1X4X8"/>
<evidence type="ECO:0000313" key="2">
    <source>
        <dbReference type="EMBL" id="AFI78553.1"/>
    </source>
</evidence>
<sequence>MPAWIPGSYMIRDFARNVIRLNAKADNQPIELKKLDKSTWQCPACKGPITLTYEVYAWDLSVRTAHLDTSHAYFNGSSVFLQVHGQEDKRCSIDIQPPAGDNYASWRVATAMSRLKAELYGFGLYQAENYDELVDHPVEMGTFTLGTFEAGGIPHDIAITGQHRADMKRLCADLEKICNTHIALFGELPAIKRYVFLVMAVGDGYGGLEHRASTSLLCSRKDLPLEGNDVVTDDYRTFLGLCSHEYFHTWNVKRIKPAAFTPYELSRETYTEQLWAFEGITAYYDDLALVRCGIIEPSSYLELLGQIITRVWRGQGRFKQSVAASSFDTWTKFYKQDESAPNTIVSYYTKGSLIALALDLIIRQTSNNHKSLDDLMRLLWQEYGKPGRGLAEKEIEKLLSELAGQNLTDFFANYLYCTQDPPLENLLKTVGINFQLRAAGSMDDKGGKPADNSNNKPVINLGARVAADPAGALLTHVFDNGPAQCAGLAAGDIVIALGGIRSSKDNLEKNISSLQINDEVTVHAFRRDELKTFTLVLTAAPLDTCYLEMNDSAEIQNITARQRWLNQTQ</sequence>
<dbReference type="EMBL" id="JQ256784">
    <property type="protein sequence ID" value="AFI78553.1"/>
    <property type="molecule type" value="Genomic_DNA"/>
</dbReference>
<reference evidence="2" key="1">
    <citation type="journal article" date="2012" name="ISME J.">
        <title>Roseobacter clade bacteria are abundant in coastal sediments and encode a novel combination of sulfur oxidation genes.</title>
        <authorList>
            <person name="Lenk S."/>
            <person name="Moraru C."/>
            <person name="Hahnke S."/>
            <person name="Arnds J."/>
            <person name="Richter M."/>
            <person name="Kube M."/>
            <person name="Reinhardt R."/>
            <person name="Brinkhoff T."/>
            <person name="Harder J."/>
            <person name="Amann R."/>
            <person name="Mussmann M."/>
        </authorList>
    </citation>
    <scope>NUCLEOTIDE SEQUENCE</scope>
</reference>
<dbReference type="InterPro" id="IPR036034">
    <property type="entry name" value="PDZ_sf"/>
</dbReference>
<dbReference type="InterPro" id="IPR024191">
    <property type="entry name" value="Peptidase_M61"/>
</dbReference>
<proteinExistence type="predicted"/>
<dbReference type="SUPFAM" id="SSF55486">
    <property type="entry name" value="Metalloproteases ('zincins'), catalytic domain"/>
    <property type="match status" value="1"/>
</dbReference>
<protein>
    <submittedName>
        <fullName evidence="2">Peptidase M61 domain-containing protein</fullName>
    </submittedName>
</protein>
<dbReference type="Gene3D" id="1.10.390.10">
    <property type="entry name" value="Neutral Protease Domain 2"/>
    <property type="match status" value="1"/>
</dbReference>
<dbReference type="InterPro" id="IPR040756">
    <property type="entry name" value="Peptidase_M61_N"/>
</dbReference>
<dbReference type="SUPFAM" id="SSF50156">
    <property type="entry name" value="PDZ domain-like"/>
    <property type="match status" value="1"/>
</dbReference>
<dbReference type="SMART" id="SM00228">
    <property type="entry name" value="PDZ"/>
    <property type="match status" value="1"/>
</dbReference>
<evidence type="ECO:0000259" key="1">
    <source>
        <dbReference type="SMART" id="SM00228"/>
    </source>
</evidence>
<dbReference type="Pfam" id="PF05299">
    <property type="entry name" value="Peptidase_M61"/>
    <property type="match status" value="1"/>
</dbReference>
<dbReference type="Gene3D" id="2.30.42.10">
    <property type="match status" value="1"/>
</dbReference>
<name>I1X4X8_9BACT</name>
<organism evidence="2">
    <name type="scientific">uncultured bacterium ws172H5</name>
    <dbReference type="NCBI Taxonomy" id="1131829"/>
    <lineage>
        <taxon>Bacteria</taxon>
        <taxon>environmental samples</taxon>
    </lineage>
</organism>
<dbReference type="Pfam" id="PF13180">
    <property type="entry name" value="PDZ_2"/>
    <property type="match status" value="1"/>
</dbReference>
<dbReference type="InterPro" id="IPR027268">
    <property type="entry name" value="Peptidase_M4/M1_CTD_sf"/>
</dbReference>
<dbReference type="Gene3D" id="2.60.40.3650">
    <property type="match status" value="1"/>
</dbReference>
<dbReference type="PIRSF" id="PIRSF016493">
    <property type="entry name" value="Glycyl_aminpptds"/>
    <property type="match status" value="1"/>
</dbReference>
<accession>I1X4X8</accession>
<dbReference type="MEROPS" id="M61.002"/>
<dbReference type="InterPro" id="IPR001478">
    <property type="entry name" value="PDZ"/>
</dbReference>
<gene>
    <name evidence="2" type="ORF">ws172H5_0047</name>
</gene>
<feature type="domain" description="PDZ" evidence="1">
    <location>
        <begin position="459"/>
        <end position="528"/>
    </location>
</feature>
<dbReference type="InterPro" id="IPR007963">
    <property type="entry name" value="Peptidase_M61_catalytic"/>
</dbReference>
<dbReference type="Pfam" id="PF17899">
    <property type="entry name" value="Peptidase_M61_N"/>
    <property type="match status" value="1"/>
</dbReference>